<accession>A0A656AS96</accession>
<feature type="region of interest" description="Disordered" evidence="1">
    <location>
        <begin position="48"/>
        <end position="70"/>
    </location>
</feature>
<evidence type="ECO:0000313" key="3">
    <source>
        <dbReference type="Proteomes" id="UP000041770"/>
    </source>
</evidence>
<dbReference type="AlphaFoldDB" id="A0A656AS96"/>
<dbReference type="Proteomes" id="UP000041770">
    <property type="component" value="Unassembled WGS sequence"/>
</dbReference>
<evidence type="ECO:0000256" key="1">
    <source>
        <dbReference type="SAM" id="MobiDB-lite"/>
    </source>
</evidence>
<reference evidence="2 3" key="1">
    <citation type="submission" date="2015-07" db="EMBL/GenBank/DDBJ databases">
        <authorList>
            <consortium name="Pathogen Informatics"/>
        </authorList>
    </citation>
    <scope>NUCLEOTIDE SEQUENCE [LARGE SCALE GENOMIC DNA]</scope>
    <source>
        <strain evidence="2 3">A316</strain>
    </source>
</reference>
<proteinExistence type="predicted"/>
<gene>
    <name evidence="2" type="ORF">ERS013200_03855</name>
</gene>
<dbReference type="EMBL" id="CWQY01000048">
    <property type="protein sequence ID" value="CSD31008.1"/>
    <property type="molecule type" value="Genomic_DNA"/>
</dbReference>
<name>A0A656AS96_VIBCL</name>
<protein>
    <submittedName>
        <fullName evidence="2">Uncharacterized protein</fullName>
    </submittedName>
</protein>
<sequence>MRLACALFFASSLSSGPSEPGTQGTPAFFIALMAETLSPIKRMVSARGPTKMKPLRSTCSAKSAFSDKKP</sequence>
<organism evidence="2 3">
    <name type="scientific">Vibrio cholerae</name>
    <dbReference type="NCBI Taxonomy" id="666"/>
    <lineage>
        <taxon>Bacteria</taxon>
        <taxon>Pseudomonadati</taxon>
        <taxon>Pseudomonadota</taxon>
        <taxon>Gammaproteobacteria</taxon>
        <taxon>Vibrionales</taxon>
        <taxon>Vibrionaceae</taxon>
        <taxon>Vibrio</taxon>
    </lineage>
</organism>
<evidence type="ECO:0000313" key="2">
    <source>
        <dbReference type="EMBL" id="CSD31008.1"/>
    </source>
</evidence>